<dbReference type="Proteomes" id="UP001233999">
    <property type="component" value="Unassembled WGS sequence"/>
</dbReference>
<comment type="caution">
    <text evidence="1">The sequence shown here is derived from an EMBL/GenBank/DDBJ whole genome shotgun (WGS) entry which is preliminary data.</text>
</comment>
<feature type="non-terminal residue" evidence="1">
    <location>
        <position position="65"/>
    </location>
</feature>
<protein>
    <submittedName>
        <fullName evidence="1">Uncharacterized protein</fullName>
    </submittedName>
</protein>
<keyword evidence="2" id="KW-1185">Reference proteome</keyword>
<organism evidence="1 2">
    <name type="scientific">Diploptera punctata</name>
    <name type="common">Pacific beetle cockroach</name>
    <dbReference type="NCBI Taxonomy" id="6984"/>
    <lineage>
        <taxon>Eukaryota</taxon>
        <taxon>Metazoa</taxon>
        <taxon>Ecdysozoa</taxon>
        <taxon>Arthropoda</taxon>
        <taxon>Hexapoda</taxon>
        <taxon>Insecta</taxon>
        <taxon>Pterygota</taxon>
        <taxon>Neoptera</taxon>
        <taxon>Polyneoptera</taxon>
        <taxon>Dictyoptera</taxon>
        <taxon>Blattodea</taxon>
        <taxon>Blaberoidea</taxon>
        <taxon>Blaberidae</taxon>
        <taxon>Diplopterinae</taxon>
        <taxon>Diploptera</taxon>
    </lineage>
</organism>
<feature type="non-terminal residue" evidence="1">
    <location>
        <position position="1"/>
    </location>
</feature>
<dbReference type="EMBL" id="JASPKZ010010264">
    <property type="protein sequence ID" value="KAJ9574758.1"/>
    <property type="molecule type" value="Genomic_DNA"/>
</dbReference>
<name>A0AAD7Z6D4_DIPPU</name>
<reference evidence="1" key="1">
    <citation type="journal article" date="2023" name="IScience">
        <title>Live-bearing cockroach genome reveals convergent evolutionary mechanisms linked to viviparity in insects and beyond.</title>
        <authorList>
            <person name="Fouks B."/>
            <person name="Harrison M.C."/>
            <person name="Mikhailova A.A."/>
            <person name="Marchal E."/>
            <person name="English S."/>
            <person name="Carruthers M."/>
            <person name="Jennings E.C."/>
            <person name="Chiamaka E.L."/>
            <person name="Frigard R.A."/>
            <person name="Pippel M."/>
            <person name="Attardo G.M."/>
            <person name="Benoit J.B."/>
            <person name="Bornberg-Bauer E."/>
            <person name="Tobe S.S."/>
        </authorList>
    </citation>
    <scope>NUCLEOTIDE SEQUENCE</scope>
    <source>
        <strain evidence="1">Stay&amp;Tobe</strain>
    </source>
</reference>
<reference evidence="1" key="2">
    <citation type="submission" date="2023-05" db="EMBL/GenBank/DDBJ databases">
        <authorList>
            <person name="Fouks B."/>
        </authorList>
    </citation>
    <scope>NUCLEOTIDE SEQUENCE</scope>
    <source>
        <strain evidence="1">Stay&amp;Tobe</strain>
        <tissue evidence="1">Testes</tissue>
    </source>
</reference>
<proteinExistence type="predicted"/>
<dbReference type="AlphaFoldDB" id="A0AAD7Z6D4"/>
<sequence>EDNRNSSLATGKTMGVGINLGAVTNQQSDPENHVFFRNVLAILLNLRCVERGVMSSSGEFSAGSR</sequence>
<gene>
    <name evidence="1" type="ORF">L9F63_008072</name>
</gene>
<accession>A0AAD7Z6D4</accession>
<evidence type="ECO:0000313" key="2">
    <source>
        <dbReference type="Proteomes" id="UP001233999"/>
    </source>
</evidence>
<evidence type="ECO:0000313" key="1">
    <source>
        <dbReference type="EMBL" id="KAJ9574758.1"/>
    </source>
</evidence>